<dbReference type="Pfam" id="PF03764">
    <property type="entry name" value="EFG_IV"/>
    <property type="match status" value="1"/>
</dbReference>
<keyword evidence="5 6" id="KW-0342">GTP-binding</keyword>
<dbReference type="InterPro" id="IPR027417">
    <property type="entry name" value="P-loop_NTPase"/>
</dbReference>
<dbReference type="CDD" id="cd01886">
    <property type="entry name" value="EF-G"/>
    <property type="match status" value="1"/>
</dbReference>
<dbReference type="AlphaFoldDB" id="A0A1G1VTV1"/>
<dbReference type="Pfam" id="PF22042">
    <property type="entry name" value="EF-G_D2"/>
    <property type="match status" value="1"/>
</dbReference>
<dbReference type="CDD" id="cd16262">
    <property type="entry name" value="EFG_III"/>
    <property type="match status" value="1"/>
</dbReference>
<dbReference type="FunFam" id="3.30.70.870:FF:000001">
    <property type="entry name" value="Elongation factor G"/>
    <property type="match status" value="1"/>
</dbReference>
<dbReference type="InterPro" id="IPR031157">
    <property type="entry name" value="G_TR_CS"/>
</dbReference>
<dbReference type="InterPro" id="IPR004540">
    <property type="entry name" value="Transl_elong_EFG/EF2"/>
</dbReference>
<dbReference type="Gene3D" id="3.30.70.870">
    <property type="entry name" value="Elongation Factor G (Translational Gtpase), domain 3"/>
    <property type="match status" value="1"/>
</dbReference>
<dbReference type="FunFam" id="3.30.70.240:FF:000001">
    <property type="entry name" value="Elongation factor G"/>
    <property type="match status" value="1"/>
</dbReference>
<dbReference type="NCBIfam" id="TIGR00484">
    <property type="entry name" value="EF-G"/>
    <property type="match status" value="1"/>
</dbReference>
<organism evidence="10 11">
    <name type="scientific">Candidatus Chisholmbacteria bacterium RIFCSPHIGHO2_01_FULL_52_32</name>
    <dbReference type="NCBI Taxonomy" id="1797591"/>
    <lineage>
        <taxon>Bacteria</taxon>
        <taxon>Candidatus Chisholmiibacteriota</taxon>
    </lineage>
</organism>
<dbReference type="Proteomes" id="UP000179233">
    <property type="component" value="Unassembled WGS sequence"/>
</dbReference>
<evidence type="ECO:0000256" key="6">
    <source>
        <dbReference type="HAMAP-Rule" id="MF_00054"/>
    </source>
</evidence>
<dbReference type="GO" id="GO:0005525">
    <property type="term" value="F:GTP binding"/>
    <property type="evidence" value="ECO:0007669"/>
    <property type="project" value="UniProtKB-UniRule"/>
</dbReference>
<feature type="binding site" evidence="6">
    <location>
        <begin position="24"/>
        <end position="31"/>
    </location>
    <ligand>
        <name>GTP</name>
        <dbReference type="ChEBI" id="CHEBI:37565"/>
    </ligand>
</feature>
<dbReference type="CDD" id="cd01434">
    <property type="entry name" value="EFG_mtEFG1_IV"/>
    <property type="match status" value="1"/>
</dbReference>
<dbReference type="PRINTS" id="PR00315">
    <property type="entry name" value="ELONGATNFCT"/>
</dbReference>
<keyword evidence="3 6" id="KW-0251">Elongation factor</keyword>
<dbReference type="GO" id="GO:0003746">
    <property type="term" value="F:translation elongation factor activity"/>
    <property type="evidence" value="ECO:0007669"/>
    <property type="project" value="UniProtKB-UniRule"/>
</dbReference>
<dbReference type="Pfam" id="PF00009">
    <property type="entry name" value="GTP_EFTU"/>
    <property type="match status" value="1"/>
</dbReference>
<dbReference type="InterPro" id="IPR047872">
    <property type="entry name" value="EFG_IV"/>
</dbReference>
<gene>
    <name evidence="6" type="primary">fusA</name>
    <name evidence="10" type="ORF">A2786_05180</name>
</gene>
<dbReference type="InterPro" id="IPR014721">
    <property type="entry name" value="Ribsml_uS5_D2-typ_fold_subgr"/>
</dbReference>
<dbReference type="InterPro" id="IPR009022">
    <property type="entry name" value="EFG_III"/>
</dbReference>
<feature type="binding site" evidence="6">
    <location>
        <begin position="98"/>
        <end position="102"/>
    </location>
    <ligand>
        <name>GTP</name>
        <dbReference type="ChEBI" id="CHEBI:37565"/>
    </ligand>
</feature>
<proteinExistence type="inferred from homology"/>
<evidence type="ECO:0000256" key="5">
    <source>
        <dbReference type="ARBA" id="ARBA00023134"/>
    </source>
</evidence>
<dbReference type="SUPFAM" id="SSF50447">
    <property type="entry name" value="Translation proteins"/>
    <property type="match status" value="1"/>
</dbReference>
<dbReference type="NCBIfam" id="NF009381">
    <property type="entry name" value="PRK12740.1-5"/>
    <property type="match status" value="1"/>
</dbReference>
<evidence type="ECO:0000256" key="4">
    <source>
        <dbReference type="ARBA" id="ARBA00022917"/>
    </source>
</evidence>
<dbReference type="InterPro" id="IPR053905">
    <property type="entry name" value="EF-G-like_DII"/>
</dbReference>
<dbReference type="NCBIfam" id="NF009891">
    <property type="entry name" value="PRK13351.1-1"/>
    <property type="match status" value="1"/>
</dbReference>
<dbReference type="InterPro" id="IPR009000">
    <property type="entry name" value="Transl_B-barrel_sf"/>
</dbReference>
<dbReference type="InterPro" id="IPR035649">
    <property type="entry name" value="EFG_V"/>
</dbReference>
<dbReference type="NCBIfam" id="NF009379">
    <property type="entry name" value="PRK12740.1-3"/>
    <property type="match status" value="1"/>
</dbReference>
<dbReference type="EMBL" id="MHCJ01000003">
    <property type="protein sequence ID" value="OGY18853.1"/>
    <property type="molecule type" value="Genomic_DNA"/>
</dbReference>
<dbReference type="HAMAP" id="MF_00054_B">
    <property type="entry name" value="EF_G_EF_2_B"/>
    <property type="match status" value="1"/>
</dbReference>
<evidence type="ECO:0000313" key="11">
    <source>
        <dbReference type="Proteomes" id="UP000179233"/>
    </source>
</evidence>
<dbReference type="NCBIfam" id="TIGR00231">
    <property type="entry name" value="small_GTP"/>
    <property type="match status" value="1"/>
</dbReference>
<evidence type="ECO:0000256" key="7">
    <source>
        <dbReference type="NCBIfam" id="TIGR00484"/>
    </source>
</evidence>
<keyword evidence="4 6" id="KW-0648">Protein biosynthesis</keyword>
<dbReference type="Pfam" id="PF00679">
    <property type="entry name" value="EFG_C"/>
    <property type="match status" value="1"/>
</dbReference>
<dbReference type="GO" id="GO:0005737">
    <property type="term" value="C:cytoplasm"/>
    <property type="evidence" value="ECO:0007669"/>
    <property type="project" value="UniProtKB-SubCell"/>
</dbReference>
<comment type="caution">
    <text evidence="10">The sequence shown here is derived from an EMBL/GenBank/DDBJ whole genome shotgun (WGS) entry which is preliminary data.</text>
</comment>
<keyword evidence="6" id="KW-0963">Cytoplasm</keyword>
<evidence type="ECO:0000256" key="1">
    <source>
        <dbReference type="ARBA" id="ARBA00005870"/>
    </source>
</evidence>
<dbReference type="SUPFAM" id="SSF54211">
    <property type="entry name" value="Ribosomal protein S5 domain 2-like"/>
    <property type="match status" value="1"/>
</dbReference>
<dbReference type="PANTHER" id="PTHR43261:SF1">
    <property type="entry name" value="RIBOSOME-RELEASING FACTOR 2, MITOCHONDRIAL"/>
    <property type="match status" value="1"/>
</dbReference>
<dbReference type="GO" id="GO:0003924">
    <property type="term" value="F:GTPase activity"/>
    <property type="evidence" value="ECO:0007669"/>
    <property type="project" value="InterPro"/>
</dbReference>
<dbReference type="Gene3D" id="3.30.230.10">
    <property type="match status" value="1"/>
</dbReference>
<dbReference type="PROSITE" id="PS00301">
    <property type="entry name" value="G_TR_1"/>
    <property type="match status" value="1"/>
</dbReference>
<evidence type="ECO:0000256" key="3">
    <source>
        <dbReference type="ARBA" id="ARBA00022768"/>
    </source>
</evidence>
<dbReference type="FunFam" id="2.40.30.10:FF:000006">
    <property type="entry name" value="Elongation factor G"/>
    <property type="match status" value="1"/>
</dbReference>
<dbReference type="PANTHER" id="PTHR43261">
    <property type="entry name" value="TRANSLATION ELONGATION FACTOR G-RELATED"/>
    <property type="match status" value="1"/>
</dbReference>
<dbReference type="InterPro" id="IPR005517">
    <property type="entry name" value="Transl_elong_EFG/EF2_IV"/>
</dbReference>
<protein>
    <recommendedName>
        <fullName evidence="6 7">Elongation factor G</fullName>
        <shortName evidence="6">EF-G</shortName>
    </recommendedName>
</protein>
<dbReference type="FunFam" id="3.40.50.300:FF:000029">
    <property type="entry name" value="Elongation factor G"/>
    <property type="match status" value="1"/>
</dbReference>
<feature type="region of interest" description="Disordered" evidence="8">
    <location>
        <begin position="300"/>
        <end position="324"/>
    </location>
</feature>
<dbReference type="InterPro" id="IPR020568">
    <property type="entry name" value="Ribosomal_Su5_D2-typ_SF"/>
</dbReference>
<comment type="function">
    <text evidence="6">Catalyzes the GTP-dependent ribosomal translocation step during translation elongation. During this step, the ribosome changes from the pre-translocational (PRE) to the post-translocational (POST) state as the newly formed A-site-bound peptidyl-tRNA and P-site-bound deacylated tRNA move to the P and E sites, respectively. Catalyzes the coordinated movement of the two tRNA molecules, the mRNA and conformational changes in the ribosome.</text>
</comment>
<feature type="domain" description="Tr-type G" evidence="9">
    <location>
        <begin position="15"/>
        <end position="300"/>
    </location>
</feature>
<evidence type="ECO:0000259" key="9">
    <source>
        <dbReference type="PROSITE" id="PS51722"/>
    </source>
</evidence>
<dbReference type="CDD" id="cd03713">
    <property type="entry name" value="EFG_mtEFG_C"/>
    <property type="match status" value="1"/>
</dbReference>
<feature type="binding site" evidence="6">
    <location>
        <begin position="152"/>
        <end position="155"/>
    </location>
    <ligand>
        <name>GTP</name>
        <dbReference type="ChEBI" id="CHEBI:37565"/>
    </ligand>
</feature>
<dbReference type="Pfam" id="PF14492">
    <property type="entry name" value="EFG_III"/>
    <property type="match status" value="1"/>
</dbReference>
<comment type="similarity">
    <text evidence="1 6">Belongs to the TRAFAC class translation factor GTPase superfamily. Classic translation factor GTPase family. EF-G/EF-2 subfamily.</text>
</comment>
<evidence type="ECO:0000256" key="8">
    <source>
        <dbReference type="SAM" id="MobiDB-lite"/>
    </source>
</evidence>
<keyword evidence="2 6" id="KW-0547">Nucleotide-binding</keyword>
<dbReference type="InterPro" id="IPR041095">
    <property type="entry name" value="EFG_II"/>
</dbReference>
<dbReference type="FunFam" id="3.30.230.10:FF:000003">
    <property type="entry name" value="Elongation factor G"/>
    <property type="match status" value="1"/>
</dbReference>
<dbReference type="Gene3D" id="3.30.70.240">
    <property type="match status" value="1"/>
</dbReference>
<dbReference type="SMART" id="SM00838">
    <property type="entry name" value="EFG_C"/>
    <property type="match status" value="1"/>
</dbReference>
<dbReference type="SUPFAM" id="SSF54980">
    <property type="entry name" value="EF-G C-terminal domain-like"/>
    <property type="match status" value="2"/>
</dbReference>
<dbReference type="InterPro" id="IPR000640">
    <property type="entry name" value="EFG_V-like"/>
</dbReference>
<dbReference type="GO" id="GO:0032790">
    <property type="term" value="P:ribosome disassembly"/>
    <property type="evidence" value="ECO:0007669"/>
    <property type="project" value="TreeGrafter"/>
</dbReference>
<dbReference type="CDD" id="cd04088">
    <property type="entry name" value="EFG_mtEFG_II"/>
    <property type="match status" value="1"/>
</dbReference>
<dbReference type="InterPro" id="IPR000795">
    <property type="entry name" value="T_Tr_GTP-bd_dom"/>
</dbReference>
<name>A0A1G1VTV1_9BACT</name>
<evidence type="ECO:0000256" key="2">
    <source>
        <dbReference type="ARBA" id="ARBA00022741"/>
    </source>
</evidence>
<accession>A0A1G1VTV1</accession>
<comment type="subcellular location">
    <subcellularLocation>
        <location evidence="6">Cytoplasm</location>
    </subcellularLocation>
</comment>
<dbReference type="InterPro" id="IPR035647">
    <property type="entry name" value="EFG_III/V"/>
</dbReference>
<feature type="compositionally biased region" description="Basic and acidic residues" evidence="8">
    <location>
        <begin position="303"/>
        <end position="322"/>
    </location>
</feature>
<evidence type="ECO:0000313" key="10">
    <source>
        <dbReference type="EMBL" id="OGY18853.1"/>
    </source>
</evidence>
<dbReference type="Gene3D" id="3.40.50.300">
    <property type="entry name" value="P-loop containing nucleotide triphosphate hydrolases"/>
    <property type="match status" value="1"/>
</dbReference>
<sequence length="717" mass="79595">MTVKKTKTERQIPLERIRNIGIIAHIDAGKTTTTERVLYYTGKTYKLGDIDEGTTQMDWMEQEKERGITIVSAATTTMWTPKLPEALFSGPHRINIIDTPGHVDFTAEVERSLRVLDGGITVLDAEEGVQSQSETVWHQADKYSVPRICFINKMDKLGANFDRTVGDIEEKLGVKTAVLAIPIGVEQSFKGIVLLLERQAIIWEGDETGAEYSIQEVPPELKAKVEEARHRVIERIAETDEKLTEKYISDEEPSVQELKQALRRATIKNELVPVFCGSSLRNKGVQPLLDAVVDFLPSPLDLEPEKGVNPKTGAEEERKPDPNEPFSALAFKVQTDPHVGRLTYIRIYSGHLAAGSYATNITKREQERIGRLLLMHANQREEIEDAEAGEIVAVVGAGKTTTGDTLSDSAHPILFEGIEFTEPVIALAIEPKTRQDQERMGTALAKLAEEDPTFKIKVHPETGQTIVSGMGELHLEIIVDRLKREFKVETNTGNPQVAYKETIRQTTEAEGKYIRQSGGRGQYGHCFLRVEPKNRGEGYEFENKVVGGKIPREFIPAVEKGVKEAMENGVIGGYPLVDMKVTLYDGTYHEVDSSEIAFKIAGSMALQTAVKQASPVLLEPIMKVEVTVPEEFMGDVIGDLSSKRAHIVGTTQRGKVRIIHALAPLAELSRYATILRSMTQGRASYYMEPSHYEEVPANIQEALLSKGKTGKETQAKK</sequence>
<dbReference type="Gene3D" id="2.40.30.10">
    <property type="entry name" value="Translation factors"/>
    <property type="match status" value="1"/>
</dbReference>
<dbReference type="SMART" id="SM00889">
    <property type="entry name" value="EFG_IV"/>
    <property type="match status" value="1"/>
</dbReference>
<reference evidence="10 11" key="1">
    <citation type="journal article" date="2016" name="Nat. Commun.">
        <title>Thousands of microbial genomes shed light on interconnected biogeochemical processes in an aquifer system.</title>
        <authorList>
            <person name="Anantharaman K."/>
            <person name="Brown C.T."/>
            <person name="Hug L.A."/>
            <person name="Sharon I."/>
            <person name="Castelle C.J."/>
            <person name="Probst A.J."/>
            <person name="Thomas B.C."/>
            <person name="Singh A."/>
            <person name="Wilkins M.J."/>
            <person name="Karaoz U."/>
            <person name="Brodie E.L."/>
            <person name="Williams K.H."/>
            <person name="Hubbard S.S."/>
            <person name="Banfield J.F."/>
        </authorList>
    </citation>
    <scope>NUCLEOTIDE SEQUENCE [LARGE SCALE GENOMIC DNA]</scope>
</reference>
<dbReference type="PROSITE" id="PS51722">
    <property type="entry name" value="G_TR_2"/>
    <property type="match status" value="1"/>
</dbReference>
<dbReference type="InterPro" id="IPR005225">
    <property type="entry name" value="Small_GTP-bd"/>
</dbReference>
<dbReference type="SUPFAM" id="SSF52540">
    <property type="entry name" value="P-loop containing nucleoside triphosphate hydrolases"/>
    <property type="match status" value="1"/>
</dbReference>